<evidence type="ECO:0000313" key="8">
    <source>
        <dbReference type="Proteomes" id="UP001596542"/>
    </source>
</evidence>
<comment type="similarity">
    <text evidence="1">Belongs to the N(4)/N(6)-methyltransferase family.</text>
</comment>
<dbReference type="PANTHER" id="PTHR33841:SF1">
    <property type="entry name" value="DNA METHYLTRANSFERASE A"/>
    <property type="match status" value="1"/>
</dbReference>
<dbReference type="InterPro" id="IPR029063">
    <property type="entry name" value="SAM-dependent_MTases_sf"/>
</dbReference>
<evidence type="ECO:0000256" key="5">
    <source>
        <dbReference type="ARBA" id="ARBA00047942"/>
    </source>
</evidence>
<dbReference type="PRINTS" id="PR00507">
    <property type="entry name" value="N12N6MTFRASE"/>
</dbReference>
<dbReference type="InterPro" id="IPR003356">
    <property type="entry name" value="DNA_methylase_A-5"/>
</dbReference>
<comment type="catalytic activity">
    <reaction evidence="5">
        <text>a 2'-deoxyadenosine in DNA + S-adenosyl-L-methionine = an N(6)-methyl-2'-deoxyadenosine in DNA + S-adenosyl-L-homocysteine + H(+)</text>
        <dbReference type="Rhea" id="RHEA:15197"/>
        <dbReference type="Rhea" id="RHEA-COMP:12418"/>
        <dbReference type="Rhea" id="RHEA-COMP:12419"/>
        <dbReference type="ChEBI" id="CHEBI:15378"/>
        <dbReference type="ChEBI" id="CHEBI:57856"/>
        <dbReference type="ChEBI" id="CHEBI:59789"/>
        <dbReference type="ChEBI" id="CHEBI:90615"/>
        <dbReference type="ChEBI" id="CHEBI:90616"/>
        <dbReference type="EC" id="2.1.1.72"/>
    </reaction>
</comment>
<protein>
    <recommendedName>
        <fullName evidence="2">site-specific DNA-methyltransferase (adenine-specific)</fullName>
        <ecNumber evidence="2">2.1.1.72</ecNumber>
    </recommendedName>
</protein>
<evidence type="ECO:0000313" key="7">
    <source>
        <dbReference type="EMBL" id="MFC7288216.1"/>
    </source>
</evidence>
<keyword evidence="8" id="KW-1185">Reference proteome</keyword>
<dbReference type="SUPFAM" id="SSF53335">
    <property type="entry name" value="S-adenosyl-L-methionine-dependent methyltransferases"/>
    <property type="match status" value="1"/>
</dbReference>
<dbReference type="Pfam" id="PF02384">
    <property type="entry name" value="N6_Mtase"/>
    <property type="match status" value="1"/>
</dbReference>
<sequence>MTTPTDKWLRTLGYTNSPADVYTRGQLPAEHAYGSEIEALLEDCAGIGATAVYTVDGLPTVCFVEAPTVTEQPGDLIDLIRQKIWNQSLISLIIVVDDQTAQPLSVAKKGKSATCLNLAEASQTGPYSAIDVMSGAIEERHPDWFSEEGRVDRDLLRNLSLAVEQLQKFGMGRQPAQYVLGRCLFVSFLEHRGIVGPDYRERRSVGQLHELIAQRDRTGLAKLLNSLKDDFNGDFLQPEKDVPLDWKPFSDDVLGSLDNFLSRVDLETGQRSFWAYDFRYIPVELISGIYETFLDHESKKLSGAYYTPRHLANFAVDQVFADSKDVCEEVVYDGSCGSGILLATAYRRMLRVASRRSGGNINFQRRCELLLTHIHGSDIDETACRVTAFSLYLCLLENLQPVDIALLQEDEKVKLPPLLGRTIFFGNEQGDFFSEKNPFASKKSCTIYLSNPPWSEPQGASAKLSFETWSKSHGKAMSYRQIAIAFAHKAPLTVVDGGRFCLILNAKPFLSRSSQPFLTQWLRDWKLSRLINFSDIRKLLFPAASHPCVVAVGSPRANEPMSGAEEFEYWVPKSDVSLAFGRLTIHGIDRQRVQTSAIARDNQRLRSFFWGGPHDQALIARLRLSGTVQDLLDRQNKSAPRWISGKGFHHIDKTVTPSPPGKLAAIPFYDANRKPSLPVLDTQILQPFPAKFFEVASFGAHDGQLFHGPRVIFNDGASDEFEPQAFFSDQAFSFQSSVGAFAGPEHDRGLLKFFAVYLRSSLAKYVLLHTSYALATERTRVSMTEVATLPFVVPEKHRNPDAAAKAVNRAAVQVDMLAKMTAFGQQQTYEELRRTLDEIVFDYFGLNSAERLLVIEAVNTLIPSVQPSSLATLRKPTLKRATEADIQQYAMTLQVELRRIQGQIGGEGEIALDTLVQPYDGIGSIGICRISLAKQASKPTVKIGNKVVLETLDWLREQEVLPMPVGESFSLVSDFLFFFGDSIYLAKPLISRFWLSGQALRDATRIIDAIQAGEDNRELSAQ</sequence>
<dbReference type="EC" id="2.1.1.72" evidence="2"/>
<feature type="domain" description="DNA methylase adenine-specific" evidence="6">
    <location>
        <begin position="285"/>
        <end position="457"/>
    </location>
</feature>
<comment type="caution">
    <text evidence="7">The sequence shown here is derived from an EMBL/GenBank/DDBJ whole genome shotgun (WGS) entry which is preliminary data.</text>
</comment>
<accession>A0ABW2IAX1</accession>
<gene>
    <name evidence="7" type="ORF">ACFQPC_09240</name>
</gene>
<evidence type="ECO:0000256" key="3">
    <source>
        <dbReference type="ARBA" id="ARBA00022603"/>
    </source>
</evidence>
<keyword evidence="4" id="KW-0808">Transferase</keyword>
<evidence type="ECO:0000256" key="1">
    <source>
        <dbReference type="ARBA" id="ARBA00006594"/>
    </source>
</evidence>
<keyword evidence="3 7" id="KW-0489">Methyltransferase</keyword>
<dbReference type="RefSeq" id="WP_382271575.1">
    <property type="nucleotide sequence ID" value="NZ_JBHTBU010000001.1"/>
</dbReference>
<organism evidence="7 8">
    <name type="scientific">Herminiimonas glaciei</name>
    <dbReference type="NCBI Taxonomy" id="523788"/>
    <lineage>
        <taxon>Bacteria</taxon>
        <taxon>Pseudomonadati</taxon>
        <taxon>Pseudomonadota</taxon>
        <taxon>Betaproteobacteria</taxon>
        <taxon>Burkholderiales</taxon>
        <taxon>Oxalobacteraceae</taxon>
        <taxon>Herminiimonas</taxon>
    </lineage>
</organism>
<dbReference type="GO" id="GO:0008168">
    <property type="term" value="F:methyltransferase activity"/>
    <property type="evidence" value="ECO:0007669"/>
    <property type="project" value="UniProtKB-KW"/>
</dbReference>
<dbReference type="InterPro" id="IPR050953">
    <property type="entry name" value="N4_N6_ade-DNA_methylase"/>
</dbReference>
<proteinExistence type="inferred from homology"/>
<evidence type="ECO:0000256" key="4">
    <source>
        <dbReference type="ARBA" id="ARBA00022679"/>
    </source>
</evidence>
<evidence type="ECO:0000256" key="2">
    <source>
        <dbReference type="ARBA" id="ARBA00011900"/>
    </source>
</evidence>
<dbReference type="GO" id="GO:0032259">
    <property type="term" value="P:methylation"/>
    <property type="evidence" value="ECO:0007669"/>
    <property type="project" value="UniProtKB-KW"/>
</dbReference>
<evidence type="ECO:0000259" key="6">
    <source>
        <dbReference type="Pfam" id="PF02384"/>
    </source>
</evidence>
<dbReference type="Gene3D" id="3.40.50.150">
    <property type="entry name" value="Vaccinia Virus protein VP39"/>
    <property type="match status" value="1"/>
</dbReference>
<reference evidence="8" key="1">
    <citation type="journal article" date="2019" name="Int. J. Syst. Evol. Microbiol.">
        <title>The Global Catalogue of Microorganisms (GCM) 10K type strain sequencing project: providing services to taxonomists for standard genome sequencing and annotation.</title>
        <authorList>
            <consortium name="The Broad Institute Genomics Platform"/>
            <consortium name="The Broad Institute Genome Sequencing Center for Infectious Disease"/>
            <person name="Wu L."/>
            <person name="Ma J."/>
        </authorList>
    </citation>
    <scope>NUCLEOTIDE SEQUENCE [LARGE SCALE GENOMIC DNA]</scope>
    <source>
        <strain evidence="8">KACC 12508</strain>
    </source>
</reference>
<dbReference type="PANTHER" id="PTHR33841">
    <property type="entry name" value="DNA METHYLTRANSFERASE YEEA-RELATED"/>
    <property type="match status" value="1"/>
</dbReference>
<dbReference type="Proteomes" id="UP001596542">
    <property type="component" value="Unassembled WGS sequence"/>
</dbReference>
<name>A0ABW2IAX1_9BURK</name>
<dbReference type="EMBL" id="JBHTBU010000001">
    <property type="protein sequence ID" value="MFC7288216.1"/>
    <property type="molecule type" value="Genomic_DNA"/>
</dbReference>